<keyword evidence="3" id="KW-0347">Helicase</keyword>
<keyword evidence="9" id="KW-1185">Reference proteome</keyword>
<dbReference type="AlphaFoldDB" id="A0A847SBJ3"/>
<gene>
    <name evidence="8" type="ORF">HF682_13965</name>
</gene>
<feature type="domain" description="UvrD-like helicase C-terminal" evidence="7">
    <location>
        <begin position="404"/>
        <end position="510"/>
    </location>
</feature>
<feature type="domain" description="UvrD-like helicase C-terminal" evidence="7">
    <location>
        <begin position="511"/>
        <end position="577"/>
    </location>
</feature>
<feature type="domain" description="NERD" evidence="6">
    <location>
        <begin position="3"/>
        <end position="96"/>
    </location>
</feature>
<sequence length="596" mass="66742">MTSGEKRFARRLEALLEDDYLCWYDVTVGVKRRRPDFLILNPHRGLLALEVKDWKLESIQSIDPTLVQAEFNGRLVRDVNPLLKARDFMNVTVDLLKRDPLLLQSPDSRHAGKLCMPYGYGLVLSKINRKAFMESGLQDVLAPHLVICQDEMTEGMEAEAFQLQLWGMFPQPFSCRLTLPQIDRIRWHLFPDVRIVHQHTLFDADDTTVPQAPDLIRIMDLQQEQLARSLGEGHRVIHGVAGSGKTMILGYRAEYLAKAASKPILILCFNRALAQRLAGWMISKGLEQRVTVRTLHSWCSDMITTYQLPRPPQDEGRFAAMVQTVIDGVNQQQVPAGQYSAVLIDEGHDFEPEWFRLIVQMVDPDTNALLVMYDSAQDIYQKTRKRRFSFASVGIQAQGRTTILRLNYRNTAEVLGVAHAFAQELLTAEEAEEDGVPLVAPQSAGRHGPAPEFIQLPSFREEILLVADKLRAANEAGTALQDMAVLVYRKQQVSMVTDWLQQSGIPAQALSSKAAEQGKEAVNVLTMHASKGLEFSTVALSGLGDLPYASHDANEQARVLYVGMTRAMQQLILTASQDSDFTRKLQQACAPAQQAA</sequence>
<evidence type="ECO:0000313" key="8">
    <source>
        <dbReference type="EMBL" id="NLR76267.1"/>
    </source>
</evidence>
<accession>A0A847SBJ3</accession>
<dbReference type="GO" id="GO:0003677">
    <property type="term" value="F:DNA binding"/>
    <property type="evidence" value="ECO:0007669"/>
    <property type="project" value="InterPro"/>
</dbReference>
<dbReference type="Pfam" id="PF08378">
    <property type="entry name" value="NERD"/>
    <property type="match status" value="1"/>
</dbReference>
<evidence type="ECO:0000256" key="2">
    <source>
        <dbReference type="ARBA" id="ARBA00022801"/>
    </source>
</evidence>
<dbReference type="GO" id="GO:0043138">
    <property type="term" value="F:3'-5' DNA helicase activity"/>
    <property type="evidence" value="ECO:0007669"/>
    <property type="project" value="TreeGrafter"/>
</dbReference>
<evidence type="ECO:0000259" key="6">
    <source>
        <dbReference type="Pfam" id="PF08378"/>
    </source>
</evidence>
<dbReference type="EMBL" id="JABAIM010000003">
    <property type="protein sequence ID" value="NLR76267.1"/>
    <property type="molecule type" value="Genomic_DNA"/>
</dbReference>
<dbReference type="GO" id="GO:0005829">
    <property type="term" value="C:cytosol"/>
    <property type="evidence" value="ECO:0007669"/>
    <property type="project" value="TreeGrafter"/>
</dbReference>
<dbReference type="GO" id="GO:0016787">
    <property type="term" value="F:hydrolase activity"/>
    <property type="evidence" value="ECO:0007669"/>
    <property type="project" value="UniProtKB-KW"/>
</dbReference>
<proteinExistence type="predicted"/>
<keyword evidence="1" id="KW-0547">Nucleotide-binding</keyword>
<dbReference type="PANTHER" id="PTHR11070:SF2">
    <property type="entry name" value="ATP-DEPENDENT DNA HELICASE SRS2"/>
    <property type="match status" value="1"/>
</dbReference>
<dbReference type="GO" id="GO:0005524">
    <property type="term" value="F:ATP binding"/>
    <property type="evidence" value="ECO:0007669"/>
    <property type="project" value="UniProtKB-KW"/>
</dbReference>
<dbReference type="Gene3D" id="3.40.50.300">
    <property type="entry name" value="P-loop containing nucleotide triphosphate hydrolases"/>
    <property type="match status" value="2"/>
</dbReference>
<keyword evidence="2" id="KW-0378">Hydrolase</keyword>
<evidence type="ECO:0000256" key="3">
    <source>
        <dbReference type="ARBA" id="ARBA00022806"/>
    </source>
</evidence>
<evidence type="ECO:0000259" key="7">
    <source>
        <dbReference type="Pfam" id="PF13361"/>
    </source>
</evidence>
<dbReference type="PANTHER" id="PTHR11070">
    <property type="entry name" value="UVRD / RECB / PCRA DNA HELICASE FAMILY MEMBER"/>
    <property type="match status" value="1"/>
</dbReference>
<comment type="caution">
    <text evidence="8">The sequence shown here is derived from an EMBL/GenBank/DDBJ whole genome shotgun (WGS) entry which is preliminary data.</text>
</comment>
<keyword evidence="4" id="KW-0067">ATP-binding</keyword>
<protein>
    <recommendedName>
        <fullName evidence="5">DNA 3'-5' helicase II</fullName>
    </recommendedName>
</protein>
<dbReference type="InterPro" id="IPR000212">
    <property type="entry name" value="DNA_helicase_UvrD/REP"/>
</dbReference>
<organism evidence="8 9">
    <name type="scientific">Leeia aquatica</name>
    <dbReference type="NCBI Taxonomy" id="2725557"/>
    <lineage>
        <taxon>Bacteria</taxon>
        <taxon>Pseudomonadati</taxon>
        <taxon>Pseudomonadota</taxon>
        <taxon>Betaproteobacteria</taxon>
        <taxon>Neisseriales</taxon>
        <taxon>Leeiaceae</taxon>
        <taxon>Leeia</taxon>
    </lineage>
</organism>
<dbReference type="SUPFAM" id="SSF52540">
    <property type="entry name" value="P-loop containing nucleoside triphosphate hydrolases"/>
    <property type="match status" value="1"/>
</dbReference>
<dbReference type="InterPro" id="IPR014017">
    <property type="entry name" value="DNA_helicase_UvrD-like_C"/>
</dbReference>
<reference evidence="8 9" key="1">
    <citation type="submission" date="2020-04" db="EMBL/GenBank/DDBJ databases">
        <title>Draft genome of Leeia sp. IMCC25680.</title>
        <authorList>
            <person name="Song J."/>
            <person name="Cho J.-C."/>
        </authorList>
    </citation>
    <scope>NUCLEOTIDE SEQUENCE [LARGE SCALE GENOMIC DNA]</scope>
    <source>
        <strain evidence="8 9">IMCC25680</strain>
    </source>
</reference>
<name>A0A847SBJ3_9NEIS</name>
<dbReference type="Pfam" id="PF13245">
    <property type="entry name" value="AAA_19"/>
    <property type="match status" value="1"/>
</dbReference>
<evidence type="ECO:0000256" key="1">
    <source>
        <dbReference type="ARBA" id="ARBA00022741"/>
    </source>
</evidence>
<dbReference type="Pfam" id="PF13361">
    <property type="entry name" value="UvrD_C"/>
    <property type="match status" value="2"/>
</dbReference>
<evidence type="ECO:0000313" key="9">
    <source>
        <dbReference type="Proteomes" id="UP000587991"/>
    </source>
</evidence>
<evidence type="ECO:0000256" key="4">
    <source>
        <dbReference type="ARBA" id="ARBA00022840"/>
    </source>
</evidence>
<dbReference type="Proteomes" id="UP000587991">
    <property type="component" value="Unassembled WGS sequence"/>
</dbReference>
<dbReference type="InterPro" id="IPR011528">
    <property type="entry name" value="NERD"/>
</dbReference>
<dbReference type="InterPro" id="IPR027417">
    <property type="entry name" value="P-loop_NTPase"/>
</dbReference>
<evidence type="ECO:0000256" key="5">
    <source>
        <dbReference type="ARBA" id="ARBA00034923"/>
    </source>
</evidence>
<dbReference type="GO" id="GO:0000725">
    <property type="term" value="P:recombinational repair"/>
    <property type="evidence" value="ECO:0007669"/>
    <property type="project" value="TreeGrafter"/>
</dbReference>